<evidence type="ECO:0000313" key="3">
    <source>
        <dbReference type="Proteomes" id="UP001485043"/>
    </source>
</evidence>
<proteinExistence type="predicted"/>
<dbReference type="PANTHER" id="PTHR13503:SF3">
    <property type="entry name" value="NEGATIVE ELONGATION FACTOR B"/>
    <property type="match status" value="1"/>
</dbReference>
<feature type="region of interest" description="Disordered" evidence="1">
    <location>
        <begin position="345"/>
        <end position="373"/>
    </location>
</feature>
<dbReference type="PANTHER" id="PTHR13503">
    <property type="entry name" value="NEGATIVE ELONGATION FACTOR COMPLEX MEMBER B"/>
    <property type="match status" value="1"/>
</dbReference>
<dbReference type="InterPro" id="IPR010405">
    <property type="entry name" value="COBRA1"/>
</dbReference>
<comment type="caution">
    <text evidence="2">The sequence shown here is derived from an EMBL/GenBank/DDBJ whole genome shotgun (WGS) entry which is preliminary data.</text>
</comment>
<dbReference type="Pfam" id="PF06209">
    <property type="entry name" value="COBRA1"/>
    <property type="match status" value="2"/>
</dbReference>
<dbReference type="Proteomes" id="UP001485043">
    <property type="component" value="Unassembled WGS sequence"/>
</dbReference>
<dbReference type="EMBL" id="JALJOV010000604">
    <property type="protein sequence ID" value="KAK9862457.1"/>
    <property type="molecule type" value="Genomic_DNA"/>
</dbReference>
<accession>A0AAW1T1B0</accession>
<evidence type="ECO:0000256" key="1">
    <source>
        <dbReference type="SAM" id="MobiDB-lite"/>
    </source>
</evidence>
<keyword evidence="3" id="KW-1185">Reference proteome</keyword>
<dbReference type="GO" id="GO:0005634">
    <property type="term" value="C:nucleus"/>
    <property type="evidence" value="ECO:0007669"/>
    <property type="project" value="InterPro"/>
</dbReference>
<dbReference type="GO" id="GO:0045892">
    <property type="term" value="P:negative regulation of DNA-templated transcription"/>
    <property type="evidence" value="ECO:0007669"/>
    <property type="project" value="InterPro"/>
</dbReference>
<organism evidence="2 3">
    <name type="scientific">Apatococcus fuscideae</name>
    <dbReference type="NCBI Taxonomy" id="2026836"/>
    <lineage>
        <taxon>Eukaryota</taxon>
        <taxon>Viridiplantae</taxon>
        <taxon>Chlorophyta</taxon>
        <taxon>core chlorophytes</taxon>
        <taxon>Trebouxiophyceae</taxon>
        <taxon>Chlorellales</taxon>
        <taxon>Chlorellaceae</taxon>
        <taxon>Apatococcus</taxon>
    </lineage>
</organism>
<dbReference type="AlphaFoldDB" id="A0AAW1T1B0"/>
<name>A0AAW1T1B0_9CHLO</name>
<reference evidence="2 3" key="1">
    <citation type="journal article" date="2024" name="Nat. Commun.">
        <title>Phylogenomics reveals the evolutionary origins of lichenization in chlorophyte algae.</title>
        <authorList>
            <person name="Puginier C."/>
            <person name="Libourel C."/>
            <person name="Otte J."/>
            <person name="Skaloud P."/>
            <person name="Haon M."/>
            <person name="Grisel S."/>
            <person name="Petersen M."/>
            <person name="Berrin J.G."/>
            <person name="Delaux P.M."/>
            <person name="Dal Grande F."/>
            <person name="Keller J."/>
        </authorList>
    </citation>
    <scope>NUCLEOTIDE SEQUENCE [LARGE SCALE GENOMIC DNA]</scope>
    <source>
        <strain evidence="2 3">SAG 2523</strain>
    </source>
</reference>
<evidence type="ECO:0000313" key="2">
    <source>
        <dbReference type="EMBL" id="KAK9862457.1"/>
    </source>
</evidence>
<sequence>MWISDPVTEQSLAMASAVSGFEAGAKPPGDSAWDPASQGSGSCEEVPWVGVPGQVIVQRILSKTNPAAGVRQIQQQGGLQHQGCGPLLGLLDALGCTRRDAHKGVLEAASAALLARIGTLSTEKLLDLLEASFPLVGITALRAIPLAILGRLHPVPVSFLKQLAGDRDLFKDLPRGVQRQVWEREKKLLQQHALPGIGHFVQLGVSHGMDESLPASKSVTVTSAPQPVPTVRNRKLLRAHPALKGLVEMVGTSPAIYRGVSELCVMKFRDSDKVVVGQQEAALCTLRSQLLMSLHDISASELCTQDPCYRLAWVLDAAMEKRMLSTQHLAELRRFFAPYDGLVSGKASSKAGSKRPRSKRGGDDDDAESQGAGGVANQILGDAGMILRDIPVFHMIIHQAIRRLEAVTENQRTPATDDTLIFLTRLLQLAAGCRMMLREKQFTFPAASPHLLHDFYPLLTSCVLDSLVREDEPLPGLDEVAADPDLVSMLAREELVRKVTQVYTLERLAVQDVATALPLLAALAQALQQSSEKAFPEWAPFAYSLASRLQEEHTRNRLAPGDTLWHIAVEQLLLPVVDCDYMVHDHALRLLKACALQLTVAQLADYLQTTLANSRKSRRRHKKKRVDGPETGFGYESCGPLSDGTYLGDTDKAASSQRKGKSEGDGVVGVYREIHSKVPALNAITAPALMEYLASG</sequence>
<gene>
    <name evidence="2" type="ORF">WJX84_012054</name>
</gene>
<feature type="region of interest" description="Disordered" evidence="1">
    <location>
        <begin position="617"/>
        <end position="637"/>
    </location>
</feature>
<protein>
    <submittedName>
        <fullName evidence="2">Uncharacterized protein</fullName>
    </submittedName>
</protein>